<comment type="caution">
    <text evidence="1">The sequence shown here is derived from an EMBL/GenBank/DDBJ whole genome shotgun (WGS) entry which is preliminary data.</text>
</comment>
<name>A0ACC1C6F9_9ROSI</name>
<proteinExistence type="predicted"/>
<accession>A0ACC1C6F9</accession>
<sequence>MFKITAISLPILSTLPFLFLFLFLSHADSSQLYDEEHAVLIKLKQPPPITHWTPSNPSHCTWPEITCTRYSITRLYLNITSITEIIPSFISDLKNLTLPDLHYNYIHGQFPRVLLNCSKLPDDIDSLSRLRYFSLGSSNFAFDISASVWYLMELREINLYQNQFNGSFPPEIGNLHNLEILGLAYNTKFLPSRLPSNFTQLKELRTLWMVEVNLIGEIP</sequence>
<dbReference type="Proteomes" id="UP001164250">
    <property type="component" value="Chromosome 1"/>
</dbReference>
<reference evidence="2" key="1">
    <citation type="journal article" date="2023" name="G3 (Bethesda)">
        <title>Genome assembly and association tests identify interacting loci associated with vigor, precocity, and sex in interspecific pistachio rootstocks.</title>
        <authorList>
            <person name="Palmer W."/>
            <person name="Jacygrad E."/>
            <person name="Sagayaradj S."/>
            <person name="Cavanaugh K."/>
            <person name="Han R."/>
            <person name="Bertier L."/>
            <person name="Beede B."/>
            <person name="Kafkas S."/>
            <person name="Golino D."/>
            <person name="Preece J."/>
            <person name="Michelmore R."/>
        </authorList>
    </citation>
    <scope>NUCLEOTIDE SEQUENCE [LARGE SCALE GENOMIC DNA]</scope>
</reference>
<keyword evidence="2" id="KW-1185">Reference proteome</keyword>
<gene>
    <name evidence="1" type="ORF">Patl1_02762</name>
</gene>
<evidence type="ECO:0000313" key="1">
    <source>
        <dbReference type="EMBL" id="KAJ0111430.1"/>
    </source>
</evidence>
<evidence type="ECO:0000313" key="2">
    <source>
        <dbReference type="Proteomes" id="UP001164250"/>
    </source>
</evidence>
<dbReference type="EMBL" id="CM047897">
    <property type="protein sequence ID" value="KAJ0111430.1"/>
    <property type="molecule type" value="Genomic_DNA"/>
</dbReference>
<protein>
    <submittedName>
        <fullName evidence="1">Uncharacterized protein</fullName>
    </submittedName>
</protein>
<organism evidence="1 2">
    <name type="scientific">Pistacia atlantica</name>
    <dbReference type="NCBI Taxonomy" id="434234"/>
    <lineage>
        <taxon>Eukaryota</taxon>
        <taxon>Viridiplantae</taxon>
        <taxon>Streptophyta</taxon>
        <taxon>Embryophyta</taxon>
        <taxon>Tracheophyta</taxon>
        <taxon>Spermatophyta</taxon>
        <taxon>Magnoliopsida</taxon>
        <taxon>eudicotyledons</taxon>
        <taxon>Gunneridae</taxon>
        <taxon>Pentapetalae</taxon>
        <taxon>rosids</taxon>
        <taxon>malvids</taxon>
        <taxon>Sapindales</taxon>
        <taxon>Anacardiaceae</taxon>
        <taxon>Pistacia</taxon>
    </lineage>
</organism>